<name>A0A9E7PP47_9EURY</name>
<organism evidence="2 3">
    <name type="scientific">Methanoplanus endosymbiosus</name>
    <dbReference type="NCBI Taxonomy" id="33865"/>
    <lineage>
        <taxon>Archaea</taxon>
        <taxon>Methanobacteriati</taxon>
        <taxon>Methanobacteriota</taxon>
        <taxon>Stenosarchaea group</taxon>
        <taxon>Methanomicrobia</taxon>
        <taxon>Methanomicrobiales</taxon>
        <taxon>Methanomicrobiaceae</taxon>
        <taxon>Methanoplanus</taxon>
    </lineage>
</organism>
<accession>A0A9E7PP47</accession>
<sequence length="88" mass="10320">MDIAITKMSSKGQIVIPSEMRKTIQKDEKFIIIKHEEQFILKKVSDLDSNFEADLEFAKKTEEAFNQYSNGTFIKKNKQEFIDGLDEW</sequence>
<dbReference type="SUPFAM" id="SSF89447">
    <property type="entry name" value="AbrB/MazE/MraZ-like"/>
    <property type="match status" value="1"/>
</dbReference>
<dbReference type="AlphaFoldDB" id="A0A9E7PP47"/>
<feature type="domain" description="SpoVT-AbrB" evidence="1">
    <location>
        <begin position="3"/>
        <end position="46"/>
    </location>
</feature>
<dbReference type="InterPro" id="IPR037914">
    <property type="entry name" value="SpoVT-AbrB_sf"/>
</dbReference>
<dbReference type="Proteomes" id="UP001060368">
    <property type="component" value="Chromosome"/>
</dbReference>
<dbReference type="EMBL" id="CP096115">
    <property type="protein sequence ID" value="UUX92301.1"/>
    <property type="molecule type" value="Genomic_DNA"/>
</dbReference>
<dbReference type="InterPro" id="IPR007159">
    <property type="entry name" value="SpoVT-AbrB_dom"/>
</dbReference>
<dbReference type="GO" id="GO:0003677">
    <property type="term" value="F:DNA binding"/>
    <property type="evidence" value="ECO:0007669"/>
    <property type="project" value="UniProtKB-KW"/>
</dbReference>
<gene>
    <name evidence="2" type="ORF">L6E24_13320</name>
</gene>
<evidence type="ECO:0000259" key="1">
    <source>
        <dbReference type="PROSITE" id="PS51740"/>
    </source>
</evidence>
<reference evidence="2" key="1">
    <citation type="submission" date="2022-04" db="EMBL/GenBank/DDBJ databases">
        <title>Complete genome of Methanoplanus endosymbiosus DSM 3599.</title>
        <authorList>
            <person name="Chen S.-C."/>
            <person name="You Y.-T."/>
            <person name="Zhou Y.-Z."/>
            <person name="Lai M.-C."/>
        </authorList>
    </citation>
    <scope>NUCLEOTIDE SEQUENCE</scope>
    <source>
        <strain evidence="2">DSM 3599</strain>
    </source>
</reference>
<proteinExistence type="predicted"/>
<keyword evidence="2" id="KW-0238">DNA-binding</keyword>
<evidence type="ECO:0000313" key="3">
    <source>
        <dbReference type="Proteomes" id="UP001060368"/>
    </source>
</evidence>
<dbReference type="PROSITE" id="PS51740">
    <property type="entry name" value="SPOVT_ABRB"/>
    <property type="match status" value="1"/>
</dbReference>
<dbReference type="RefSeq" id="WP_257742451.1">
    <property type="nucleotide sequence ID" value="NZ_CP096115.1"/>
</dbReference>
<dbReference type="KEGG" id="mend:L6E24_13320"/>
<protein>
    <submittedName>
        <fullName evidence="2">AbrB/MazE/SpoVT family DNA-binding domain-containing protein</fullName>
    </submittedName>
</protein>
<keyword evidence="3" id="KW-1185">Reference proteome</keyword>
<dbReference type="SMART" id="SM00966">
    <property type="entry name" value="SpoVT_AbrB"/>
    <property type="match status" value="1"/>
</dbReference>
<evidence type="ECO:0000313" key="2">
    <source>
        <dbReference type="EMBL" id="UUX92301.1"/>
    </source>
</evidence>
<dbReference type="GeneID" id="74308702"/>
<dbReference type="Gene3D" id="2.10.260.10">
    <property type="match status" value="1"/>
</dbReference>